<protein>
    <submittedName>
        <fullName evidence="1">Uncharacterized protein</fullName>
    </submittedName>
</protein>
<sequence length="240" mass="25896">MDRYNHPEYIEQGFWVAERDVEVIGRWATATSAEALRETDTAALSRWITMAILRHRFAGFAGQSEINAVLLMKDGSTRRGTGSDGIAIQKMLADAAHDGVPTRAGTPVDGQPPVVDLSMWEHIAVVPIHDGSLITGDAMVDLILGPDGRRAGAVGLLLPLSPSRLLIGARYGNEFQFDDLRVDTMDVTDPNDPAFLSWVRRLADLSNVHVAGASRRFVVSTPDSEVLGASAGPLSDSRLP</sequence>
<accession>A0A3E0W7F4</accession>
<gene>
    <name evidence="1" type="ORF">B7R25_17320</name>
</gene>
<comment type="caution">
    <text evidence="1">The sequence shown here is derived from an EMBL/GenBank/DDBJ whole genome shotgun (WGS) entry which is preliminary data.</text>
</comment>
<dbReference type="AlphaFoldDB" id="A0A3E0W7F4"/>
<evidence type="ECO:0000313" key="1">
    <source>
        <dbReference type="EMBL" id="RFA24182.1"/>
    </source>
</evidence>
<proteinExistence type="predicted"/>
<reference evidence="1 2" key="1">
    <citation type="submission" date="2017-04" db="EMBL/GenBank/DDBJ databases">
        <title>Comparative genome analysis of Subtercola boreus.</title>
        <authorList>
            <person name="Cho Y.-J."/>
            <person name="Cho A."/>
            <person name="Kim O.-S."/>
            <person name="Lee J.-I."/>
        </authorList>
    </citation>
    <scope>NUCLEOTIDE SEQUENCE [LARGE SCALE GENOMIC DNA]</scope>
    <source>
        <strain evidence="1 2">P28004</strain>
    </source>
</reference>
<evidence type="ECO:0000313" key="2">
    <source>
        <dbReference type="Proteomes" id="UP000257080"/>
    </source>
</evidence>
<organism evidence="1 2">
    <name type="scientific">Subtercola boreus</name>
    <dbReference type="NCBI Taxonomy" id="120213"/>
    <lineage>
        <taxon>Bacteria</taxon>
        <taxon>Bacillati</taxon>
        <taxon>Actinomycetota</taxon>
        <taxon>Actinomycetes</taxon>
        <taxon>Micrococcales</taxon>
        <taxon>Microbacteriaceae</taxon>
        <taxon>Subtercola</taxon>
    </lineage>
</organism>
<dbReference type="EMBL" id="NBXE01000087">
    <property type="protein sequence ID" value="RFA24182.1"/>
    <property type="molecule type" value="Genomic_DNA"/>
</dbReference>
<dbReference type="Proteomes" id="UP000257080">
    <property type="component" value="Unassembled WGS sequence"/>
</dbReference>
<name>A0A3E0W7F4_9MICO</name>